<dbReference type="AlphaFoldDB" id="A0A7V9WRV8"/>
<proteinExistence type="inferred from homology"/>
<dbReference type="Pfam" id="PF00156">
    <property type="entry name" value="Pribosyltran"/>
    <property type="match status" value="1"/>
</dbReference>
<evidence type="ECO:0000259" key="2">
    <source>
        <dbReference type="Pfam" id="PF00156"/>
    </source>
</evidence>
<dbReference type="EMBL" id="JACEGE010000014">
    <property type="protein sequence ID" value="MBA2795957.1"/>
    <property type="molecule type" value="Genomic_DNA"/>
</dbReference>
<feature type="domain" description="Phosphoribosyltransferase" evidence="2">
    <location>
        <begin position="96"/>
        <end position="209"/>
    </location>
</feature>
<comment type="similarity">
    <text evidence="1">Belongs to the ComF/GntX family.</text>
</comment>
<dbReference type="SUPFAM" id="SSF53271">
    <property type="entry name" value="PRTase-like"/>
    <property type="match status" value="1"/>
</dbReference>
<comment type="caution">
    <text evidence="3">The sequence shown here is derived from an EMBL/GenBank/DDBJ whole genome shotgun (WGS) entry which is preliminary data.</text>
</comment>
<dbReference type="Gene3D" id="3.40.50.2020">
    <property type="match status" value="1"/>
</dbReference>
<dbReference type="PANTHER" id="PTHR47505:SF1">
    <property type="entry name" value="DNA UTILIZATION PROTEIN YHGH"/>
    <property type="match status" value="1"/>
</dbReference>
<name>A0A7V9WRV8_STRPO</name>
<evidence type="ECO:0000313" key="4">
    <source>
        <dbReference type="Proteomes" id="UP000524462"/>
    </source>
</evidence>
<accession>A0A7V9WRV8</accession>
<dbReference type="PANTHER" id="PTHR47505">
    <property type="entry name" value="DNA UTILIZATION PROTEIN YHGH"/>
    <property type="match status" value="1"/>
</dbReference>
<dbReference type="InterPro" id="IPR000836">
    <property type="entry name" value="PRTase_dom"/>
</dbReference>
<protein>
    <submittedName>
        <fullName evidence="3">ComF family protein</fullName>
    </submittedName>
</protein>
<dbReference type="InterPro" id="IPR029057">
    <property type="entry name" value="PRTase-like"/>
</dbReference>
<evidence type="ECO:0000313" key="3">
    <source>
        <dbReference type="EMBL" id="MBA2795957.1"/>
    </source>
</evidence>
<reference evidence="3 4" key="1">
    <citation type="submission" date="2020-07" db="EMBL/GenBank/DDBJ databases">
        <title>Molecular and genomic characterization of Streptococcus porcinus isolated from diseased swine in Brazil.</title>
        <authorList>
            <person name="Moreno L.Z."/>
            <person name="Matajira C.E.C."/>
            <person name="Poor A.P."/>
            <person name="Dutra M.C."/>
            <person name="Moreno A.M."/>
        </authorList>
    </citation>
    <scope>NUCLEOTIDE SEQUENCE [LARGE SCALE GENOMIC DNA]</scope>
    <source>
        <strain evidence="3 4">SP0816-2</strain>
    </source>
</reference>
<sequence>MEHSYSFLEIIFLLKKEQIICHSCQSKFKRVGPEHCSACFKSGSANLCNDCIEWSKKGYAVKHHALFKYNNYMKAYFSSYKFQGDYLLRNVFAHLFLETVRKNYKEYVLIPVPVSPEREEIRGFNQVTAILEVAGCQFSPMVSKVENEHQSQKNKVQRLSSANSFYINELAKEVQKNQKLLIIDDIYTTGTTIKHVRDVLIAEGFIDIKSFSIAR</sequence>
<dbReference type="InterPro" id="IPR051910">
    <property type="entry name" value="ComF/GntX_DNA_util-trans"/>
</dbReference>
<dbReference type="CDD" id="cd06223">
    <property type="entry name" value="PRTases_typeI"/>
    <property type="match status" value="1"/>
</dbReference>
<organism evidence="3 4">
    <name type="scientific">Streptococcus porcinus</name>
    <dbReference type="NCBI Taxonomy" id="1340"/>
    <lineage>
        <taxon>Bacteria</taxon>
        <taxon>Bacillati</taxon>
        <taxon>Bacillota</taxon>
        <taxon>Bacilli</taxon>
        <taxon>Lactobacillales</taxon>
        <taxon>Streptococcaceae</taxon>
        <taxon>Streptococcus</taxon>
    </lineage>
</organism>
<gene>
    <name evidence="3" type="ORF">H1B29_05600</name>
</gene>
<evidence type="ECO:0000256" key="1">
    <source>
        <dbReference type="ARBA" id="ARBA00008007"/>
    </source>
</evidence>
<dbReference type="Proteomes" id="UP000524462">
    <property type="component" value="Unassembled WGS sequence"/>
</dbReference>